<protein>
    <submittedName>
        <fullName evidence="1">Uncharacterized protein</fullName>
    </submittedName>
</protein>
<reference evidence="1" key="2">
    <citation type="submission" date="2020-09" db="EMBL/GenBank/DDBJ databases">
        <authorList>
            <person name="Sun Q."/>
            <person name="Zhou Y."/>
        </authorList>
    </citation>
    <scope>NUCLEOTIDE SEQUENCE</scope>
    <source>
        <strain evidence="1">CGMCC 4.7138</strain>
    </source>
</reference>
<proteinExistence type="predicted"/>
<dbReference type="Proteomes" id="UP000653480">
    <property type="component" value="Unassembled WGS sequence"/>
</dbReference>
<name>A0A8H9L8E3_9ACTN</name>
<accession>A0A8H9L8E3</accession>
<sequence length="255" mass="29113">MLVSDLRDMSFTLSYEHGRHPRWLCFVGDQRFSSTDTCVWVRHAGALRPITEVEEERFASQEYFAALWSLAGMASHTVNRPGRWAWDYGQGLRSLIRDSFVGIYTGSRTTEFHELVNLTREKSAGEIHWQDPISLDTWCGDTLPTEREMPPFLRAQVCDTASYDLYLIVGEHLFPLRSASGLDRSSERYATWLARFRNRAAREGLSFYTVAVVGRRGHPLVSAVRTDPPLAWYRQWSDEVHDALVDVCCGSGKDS</sequence>
<organism evidence="1 2">
    <name type="scientific">Microbispora bryophytorum</name>
    <dbReference type="NCBI Taxonomy" id="1460882"/>
    <lineage>
        <taxon>Bacteria</taxon>
        <taxon>Bacillati</taxon>
        <taxon>Actinomycetota</taxon>
        <taxon>Actinomycetes</taxon>
        <taxon>Streptosporangiales</taxon>
        <taxon>Streptosporangiaceae</taxon>
        <taxon>Microbispora</taxon>
    </lineage>
</organism>
<evidence type="ECO:0000313" key="1">
    <source>
        <dbReference type="EMBL" id="GGN99639.1"/>
    </source>
</evidence>
<gene>
    <name evidence="1" type="ORF">GCM10011574_05510</name>
</gene>
<evidence type="ECO:0000313" key="2">
    <source>
        <dbReference type="Proteomes" id="UP000653480"/>
    </source>
</evidence>
<keyword evidence="2" id="KW-1185">Reference proteome</keyword>
<dbReference type="AlphaFoldDB" id="A0A8H9L8E3"/>
<comment type="caution">
    <text evidence="1">The sequence shown here is derived from an EMBL/GenBank/DDBJ whole genome shotgun (WGS) entry which is preliminary data.</text>
</comment>
<reference evidence="1" key="1">
    <citation type="journal article" date="2014" name="Int. J. Syst. Evol. Microbiol.">
        <title>Complete genome sequence of Corynebacterium casei LMG S-19264T (=DSM 44701T), isolated from a smear-ripened cheese.</title>
        <authorList>
            <consortium name="US DOE Joint Genome Institute (JGI-PGF)"/>
            <person name="Walter F."/>
            <person name="Albersmeier A."/>
            <person name="Kalinowski J."/>
            <person name="Ruckert C."/>
        </authorList>
    </citation>
    <scope>NUCLEOTIDE SEQUENCE</scope>
    <source>
        <strain evidence="1">CGMCC 4.7138</strain>
    </source>
</reference>
<dbReference type="EMBL" id="BMMN01000001">
    <property type="protein sequence ID" value="GGN99639.1"/>
    <property type="molecule type" value="Genomic_DNA"/>
</dbReference>